<dbReference type="AlphaFoldDB" id="A0A381UC59"/>
<dbReference type="InterPro" id="IPR050061">
    <property type="entry name" value="MurCDEF_pg_biosynth"/>
</dbReference>
<dbReference type="PANTHER" id="PTHR43445">
    <property type="entry name" value="UDP-N-ACETYLMURAMATE--L-ALANINE LIGASE-RELATED"/>
    <property type="match status" value="1"/>
</dbReference>
<dbReference type="Pfam" id="PF08245">
    <property type="entry name" value="Mur_ligase_M"/>
    <property type="match status" value="1"/>
</dbReference>
<dbReference type="GO" id="GO:0016881">
    <property type="term" value="F:acid-amino acid ligase activity"/>
    <property type="evidence" value="ECO:0007669"/>
    <property type="project" value="InterPro"/>
</dbReference>
<reference evidence="2" key="1">
    <citation type="submission" date="2018-05" db="EMBL/GenBank/DDBJ databases">
        <authorList>
            <person name="Lanie J.A."/>
            <person name="Ng W.-L."/>
            <person name="Kazmierczak K.M."/>
            <person name="Andrzejewski T.M."/>
            <person name="Davidsen T.M."/>
            <person name="Wayne K.J."/>
            <person name="Tettelin H."/>
            <person name="Glass J.I."/>
            <person name="Rusch D."/>
            <person name="Podicherti R."/>
            <person name="Tsui H.-C.T."/>
            <person name="Winkler M.E."/>
        </authorList>
    </citation>
    <scope>NUCLEOTIDE SEQUENCE</scope>
</reference>
<dbReference type="SUPFAM" id="SSF53623">
    <property type="entry name" value="MurD-like peptide ligases, catalytic domain"/>
    <property type="match status" value="1"/>
</dbReference>
<dbReference type="PRINTS" id="PR01758">
    <property type="entry name" value="CAPSULEPROTB"/>
</dbReference>
<organism evidence="2">
    <name type="scientific">marine metagenome</name>
    <dbReference type="NCBI Taxonomy" id="408172"/>
    <lineage>
        <taxon>unclassified sequences</taxon>
        <taxon>metagenomes</taxon>
        <taxon>ecological metagenomes</taxon>
    </lineage>
</organism>
<protein>
    <recommendedName>
        <fullName evidence="1">Mur ligase central domain-containing protein</fullName>
    </recommendedName>
</protein>
<evidence type="ECO:0000259" key="1">
    <source>
        <dbReference type="Pfam" id="PF08245"/>
    </source>
</evidence>
<dbReference type="GO" id="GO:0045227">
    <property type="term" value="P:capsule polysaccharide biosynthetic process"/>
    <property type="evidence" value="ECO:0007669"/>
    <property type="project" value="InterPro"/>
</dbReference>
<sequence length="393" mass="43681">MLFSPLIILGALALVLIASGLLEFRYHQLVLSSIPIRIHVNGTRGKSSVTRLIAAGLRAGGKRTLAKTTGTAPRVIDSKGIDRIIHRLRRPSIGEQVRLLKYFSSEKPDVVVMECMAVQPQYQWISEHQMVKSHIGVITNARPDHLDEMGPTEVDVVKSLCNSIPVGGTLVTAEDKHKDILQSVAERNRSEIFFSDESSVSENDLNKFGYIEHPQNIAIALDVCHKMGVARDIALSGMHSVQPDLGALVVWKLLGKKGSIQFVNGMAANDPVSTLQIWKFVIDRYPTTSGTAVFFNSRDDRPLRTKQMLGLTFEEIKPEYFIIRGDKIETKVRRLVHHSPDTEVMIFPLSDSIDEVYESILSLPDDVLVFAIGNQVGAGQEILQKLSESRDHD</sequence>
<dbReference type="GO" id="GO:0005524">
    <property type="term" value="F:ATP binding"/>
    <property type="evidence" value="ECO:0007669"/>
    <property type="project" value="InterPro"/>
</dbReference>
<dbReference type="EMBL" id="UINC01006153">
    <property type="protein sequence ID" value="SVA25802.1"/>
    <property type="molecule type" value="Genomic_DNA"/>
</dbReference>
<name>A0A381UC59_9ZZZZ</name>
<dbReference type="InterPro" id="IPR036565">
    <property type="entry name" value="Mur-like_cat_sf"/>
</dbReference>
<dbReference type="InterPro" id="IPR013221">
    <property type="entry name" value="Mur_ligase_cen"/>
</dbReference>
<dbReference type="NCBIfam" id="TIGR04012">
    <property type="entry name" value="poly_gGlu_PgsB"/>
    <property type="match status" value="1"/>
</dbReference>
<gene>
    <name evidence="2" type="ORF">METZ01_LOCUS78656</name>
</gene>
<dbReference type="PANTHER" id="PTHR43445:SF1">
    <property type="entry name" value="PGA SYNTHASE CAPB"/>
    <property type="match status" value="1"/>
</dbReference>
<dbReference type="InterPro" id="IPR008337">
    <property type="entry name" value="Capsule_biosynth_CapB"/>
</dbReference>
<dbReference type="Gene3D" id="3.40.1190.10">
    <property type="entry name" value="Mur-like, catalytic domain"/>
    <property type="match status" value="1"/>
</dbReference>
<accession>A0A381UC59</accession>
<feature type="domain" description="Mur ligase central" evidence="1">
    <location>
        <begin position="40"/>
        <end position="248"/>
    </location>
</feature>
<proteinExistence type="predicted"/>
<dbReference type="GO" id="GO:0016020">
    <property type="term" value="C:membrane"/>
    <property type="evidence" value="ECO:0007669"/>
    <property type="project" value="InterPro"/>
</dbReference>
<evidence type="ECO:0000313" key="2">
    <source>
        <dbReference type="EMBL" id="SVA25802.1"/>
    </source>
</evidence>